<name>N2A241_9FIRM</name>
<dbReference type="AlphaFoldDB" id="N2A241"/>
<dbReference type="STRING" id="1235802.C823_05196"/>
<dbReference type="PATRIC" id="fig|1235802.3.peg.5486"/>
<dbReference type="eggNOG" id="ENOG502ZY5K">
    <property type="taxonomic scope" value="Bacteria"/>
</dbReference>
<dbReference type="Proteomes" id="UP000012589">
    <property type="component" value="Unassembled WGS sequence"/>
</dbReference>
<proteinExistence type="predicted"/>
<dbReference type="InterPro" id="IPR026989">
    <property type="entry name" value="TnpV"/>
</dbReference>
<reference evidence="1 2" key="1">
    <citation type="journal article" date="2014" name="Genome Announc.">
        <title>Draft genome sequences of the altered schaedler flora, a defined bacterial community from gnotobiotic mice.</title>
        <authorList>
            <person name="Wannemuehler M.J."/>
            <person name="Overstreet A.M."/>
            <person name="Ward D.V."/>
            <person name="Phillips G.J."/>
        </authorList>
    </citation>
    <scope>NUCLEOTIDE SEQUENCE [LARGE SCALE GENOMIC DNA]</scope>
    <source>
        <strain evidence="1 2">ASF492</strain>
    </source>
</reference>
<organism evidence="1 2">
    <name type="scientific">Eubacterium plexicaudatum ASF492</name>
    <dbReference type="NCBI Taxonomy" id="1235802"/>
    <lineage>
        <taxon>Bacteria</taxon>
        <taxon>Bacillati</taxon>
        <taxon>Bacillota</taxon>
        <taxon>Clostridia</taxon>
        <taxon>Eubacteriales</taxon>
        <taxon>Eubacteriaceae</taxon>
        <taxon>Eubacterium</taxon>
    </lineage>
</organism>
<evidence type="ECO:0000313" key="1">
    <source>
        <dbReference type="EMBL" id="EMZ20110.1"/>
    </source>
</evidence>
<evidence type="ECO:0008006" key="3">
    <source>
        <dbReference type="Google" id="ProtNLM"/>
    </source>
</evidence>
<evidence type="ECO:0000313" key="2">
    <source>
        <dbReference type="Proteomes" id="UP000012589"/>
    </source>
</evidence>
<keyword evidence="2" id="KW-1185">Reference proteome</keyword>
<comment type="caution">
    <text evidence="1">The sequence shown here is derived from an EMBL/GenBank/DDBJ whole genome shotgun (WGS) entry which is preliminary data.</text>
</comment>
<sequence length="109" mass="12496">MNNHEIPVIGLSEAATENLGKYGRMRKQYLQEHMPELYNSLLLSGTLHTHLLEIDQTARKRLELMMPEMAKAAGATKELKAHDPLRWVGLMNTCKAQVEEIILNELIWD</sequence>
<dbReference type="HOGENOM" id="CLU_140884_2_0_9"/>
<dbReference type="EMBL" id="AQFT01000150">
    <property type="protein sequence ID" value="EMZ20110.1"/>
    <property type="molecule type" value="Genomic_DNA"/>
</dbReference>
<dbReference type="Pfam" id="PF14198">
    <property type="entry name" value="TnpV"/>
    <property type="match status" value="1"/>
</dbReference>
<gene>
    <name evidence="1" type="ORF">C823_05196</name>
</gene>
<protein>
    <recommendedName>
        <fullName evidence="3">TnpV protein</fullName>
    </recommendedName>
</protein>
<accession>N2A241</accession>